<evidence type="ECO:0000256" key="4">
    <source>
        <dbReference type="ARBA" id="ARBA00022989"/>
    </source>
</evidence>
<protein>
    <submittedName>
        <fullName evidence="9">(Atlantic silverside) hypothetical protein</fullName>
    </submittedName>
</protein>
<accession>A0A8S4B753</accession>
<reference evidence="9" key="1">
    <citation type="submission" date="2021-05" db="EMBL/GenBank/DDBJ databases">
        <authorList>
            <person name="Tigano A."/>
        </authorList>
    </citation>
    <scope>NUCLEOTIDE SEQUENCE</scope>
</reference>
<dbReference type="SUPFAM" id="SSF47576">
    <property type="entry name" value="Calponin-homology domain, CH-domain"/>
    <property type="match status" value="1"/>
</dbReference>
<sequence length="727" mass="82651">MRMQADVDSQRKPVGVNSNHNGQPQDDVKAVQKRTFTRWMNVFLQKLDPPLEVHDLFTDIQDGKILMALLEELSGCKLVRLYRFRSASNRIFRLNNISKALTFLDDRHVKLLGVDASGIADGIPSVILNLIWSIILHFQVKEKTGGLKRSLSSSLSSLSQSGYPDAGDLSPLPNDAFNTLPRKASKTAREAKLHGKAIKTLLQWVQRRTAKHGVDVRDFGKSWRSGLAFLALIKSIDPDLVDLRDSLSKQPKENIRQAFGIAHRSLCVPPVLEYEDVTCSSPDEPSIITYVSMFLGHHSHRHENYTRDIEVPGIPNFGSHDVVAFGETLADDPEAKALLKSFEKSSEQLLWRRWSRRSSVASCASYSNANTTSYNQRVLEPPSPLDALIVGQEIRSWMEKGLEKSYGKQRRDESHLSISSVEGIHSFSALDSDEEDACSYILDLNKDVCQPHNPPKRENVKRVEEEIEEETEEESKYREACEVFNGSGGKHQQGFLSKVKTHSWEQECDQTEEEVVNTKIALNKGEEKEHRKRGGYLSESRRIYEDVRRSEEKRDLRERNKSDGVCVKTRETRSLRSHHLESFKVEIIDKLFTDEFRRPDAVRIKMDISYICTNEAERSDRVKISADFGPLKSAELEHNQRGKDASQDAIATANINKTATQYHIDDIHKWEDIRMPACSPTSQSFRDGSLLPQSLAASCDLTAFELELLLLLWILLYCYFLLPQIDL</sequence>
<dbReference type="AlphaFoldDB" id="A0A8S4B753"/>
<evidence type="ECO:0000256" key="1">
    <source>
        <dbReference type="ARBA" id="ARBA00004370"/>
    </source>
</evidence>
<feature type="region of interest" description="Disordered" evidence="7">
    <location>
        <begin position="1"/>
        <end position="28"/>
    </location>
</feature>
<dbReference type="PROSITE" id="PS00019">
    <property type="entry name" value="ACTININ_1"/>
    <property type="match status" value="1"/>
</dbReference>
<dbReference type="Pfam" id="PF00307">
    <property type="entry name" value="CH"/>
    <property type="match status" value="2"/>
</dbReference>
<evidence type="ECO:0000256" key="5">
    <source>
        <dbReference type="ARBA" id="ARBA00023136"/>
    </source>
</evidence>
<evidence type="ECO:0000313" key="10">
    <source>
        <dbReference type="Proteomes" id="UP000677803"/>
    </source>
</evidence>
<keyword evidence="3" id="KW-0677">Repeat</keyword>
<comment type="caution">
    <text evidence="9">The sequence shown here is derived from an EMBL/GenBank/DDBJ whole genome shotgun (WGS) entry which is preliminary data.</text>
</comment>
<keyword evidence="2" id="KW-0812">Transmembrane</keyword>
<dbReference type="GO" id="GO:0034993">
    <property type="term" value="C:meiotic nuclear membrane microtubule tethering complex"/>
    <property type="evidence" value="ECO:0007669"/>
    <property type="project" value="TreeGrafter"/>
</dbReference>
<keyword evidence="5" id="KW-0472">Membrane</keyword>
<keyword evidence="4" id="KW-1133">Transmembrane helix</keyword>
<dbReference type="Proteomes" id="UP000677803">
    <property type="component" value="Unassembled WGS sequence"/>
</dbReference>
<feature type="domain" description="Calponin-homology (CH)" evidence="8">
    <location>
        <begin position="195"/>
        <end position="299"/>
    </location>
</feature>
<dbReference type="InterPro" id="IPR036872">
    <property type="entry name" value="CH_dom_sf"/>
</dbReference>
<comment type="subcellular location">
    <subcellularLocation>
        <location evidence="1">Membrane</location>
    </subcellularLocation>
</comment>
<gene>
    <name evidence="9" type="ORF">MMEN_LOCUS11964</name>
</gene>
<evidence type="ECO:0000256" key="2">
    <source>
        <dbReference type="ARBA" id="ARBA00022692"/>
    </source>
</evidence>
<dbReference type="InterPro" id="IPR001715">
    <property type="entry name" value="CH_dom"/>
</dbReference>
<proteinExistence type="predicted"/>
<keyword evidence="6" id="KW-0009">Actin-binding</keyword>
<dbReference type="FunFam" id="1.10.418.10:FF:000057">
    <property type="entry name" value="Calmin"/>
    <property type="match status" value="1"/>
</dbReference>
<name>A0A8S4B753_9TELE</name>
<dbReference type="PANTHER" id="PTHR47535:SF9">
    <property type="entry name" value="CALPONIN-HOMOLOGY (CH) DOMAIN-CONTAINING PROTEIN"/>
    <property type="match status" value="1"/>
</dbReference>
<feature type="domain" description="Calponin-homology (CH)" evidence="8">
    <location>
        <begin position="30"/>
        <end position="139"/>
    </location>
</feature>
<dbReference type="PROSITE" id="PS50021">
    <property type="entry name" value="CH"/>
    <property type="match status" value="2"/>
</dbReference>
<evidence type="ECO:0000256" key="3">
    <source>
        <dbReference type="ARBA" id="ARBA00022737"/>
    </source>
</evidence>
<dbReference type="InterPro" id="IPR001589">
    <property type="entry name" value="Actinin_actin-bd_CS"/>
</dbReference>
<evidence type="ECO:0000256" key="7">
    <source>
        <dbReference type="SAM" id="MobiDB-lite"/>
    </source>
</evidence>
<dbReference type="SMART" id="SM00033">
    <property type="entry name" value="CH"/>
    <property type="match status" value="2"/>
</dbReference>
<dbReference type="Gene3D" id="1.10.418.10">
    <property type="entry name" value="Calponin-like domain"/>
    <property type="match status" value="2"/>
</dbReference>
<dbReference type="OrthoDB" id="10017054at2759"/>
<dbReference type="GO" id="GO:0007097">
    <property type="term" value="P:nuclear migration"/>
    <property type="evidence" value="ECO:0007669"/>
    <property type="project" value="TreeGrafter"/>
</dbReference>
<organism evidence="9 10">
    <name type="scientific">Menidia menidia</name>
    <name type="common">Atlantic silverside</name>
    <dbReference type="NCBI Taxonomy" id="238744"/>
    <lineage>
        <taxon>Eukaryota</taxon>
        <taxon>Metazoa</taxon>
        <taxon>Chordata</taxon>
        <taxon>Craniata</taxon>
        <taxon>Vertebrata</taxon>
        <taxon>Euteleostomi</taxon>
        <taxon>Actinopterygii</taxon>
        <taxon>Neopterygii</taxon>
        <taxon>Teleostei</taxon>
        <taxon>Neoteleostei</taxon>
        <taxon>Acanthomorphata</taxon>
        <taxon>Ovalentaria</taxon>
        <taxon>Atherinomorphae</taxon>
        <taxon>Atheriniformes</taxon>
        <taxon>Atherinopsidae</taxon>
        <taxon>Menidiinae</taxon>
        <taxon>Menidia</taxon>
    </lineage>
</organism>
<keyword evidence="10" id="KW-1185">Reference proteome</keyword>
<dbReference type="GO" id="GO:0005640">
    <property type="term" value="C:nuclear outer membrane"/>
    <property type="evidence" value="ECO:0007669"/>
    <property type="project" value="TreeGrafter"/>
</dbReference>
<dbReference type="EMBL" id="CAJRST010012224">
    <property type="protein sequence ID" value="CAG5928310.1"/>
    <property type="molecule type" value="Genomic_DNA"/>
</dbReference>
<dbReference type="GO" id="GO:0005737">
    <property type="term" value="C:cytoplasm"/>
    <property type="evidence" value="ECO:0007669"/>
    <property type="project" value="TreeGrafter"/>
</dbReference>
<dbReference type="PANTHER" id="PTHR47535">
    <property type="entry name" value="MUSCLE-SPECIFIC PROTEIN 300 KDA, ISOFORM G"/>
    <property type="match status" value="1"/>
</dbReference>
<evidence type="ECO:0000313" key="9">
    <source>
        <dbReference type="EMBL" id="CAG5928310.1"/>
    </source>
</evidence>
<dbReference type="InterPro" id="IPR052403">
    <property type="entry name" value="LINC-complex_assoc"/>
</dbReference>
<evidence type="ECO:0000259" key="8">
    <source>
        <dbReference type="PROSITE" id="PS50021"/>
    </source>
</evidence>
<evidence type="ECO:0000256" key="6">
    <source>
        <dbReference type="ARBA" id="ARBA00023203"/>
    </source>
</evidence>
<dbReference type="GO" id="GO:0051015">
    <property type="term" value="F:actin filament binding"/>
    <property type="evidence" value="ECO:0007669"/>
    <property type="project" value="TreeGrafter"/>
</dbReference>